<name>A0A4R7RLK7_9BACT</name>
<keyword evidence="3" id="KW-1185">Reference proteome</keyword>
<evidence type="ECO:0000313" key="2">
    <source>
        <dbReference type="EMBL" id="TDU64353.1"/>
    </source>
</evidence>
<evidence type="ECO:0000256" key="1">
    <source>
        <dbReference type="SAM" id="MobiDB-lite"/>
    </source>
</evidence>
<gene>
    <name evidence="2" type="ORF">EI77_04241</name>
</gene>
<feature type="region of interest" description="Disordered" evidence="1">
    <location>
        <begin position="1"/>
        <end position="64"/>
    </location>
</feature>
<protein>
    <submittedName>
        <fullName evidence="2">Uncharacterized protein</fullName>
    </submittedName>
</protein>
<proteinExistence type="predicted"/>
<evidence type="ECO:0000313" key="3">
    <source>
        <dbReference type="Proteomes" id="UP000295662"/>
    </source>
</evidence>
<comment type="caution">
    <text evidence="2">The sequence shown here is derived from an EMBL/GenBank/DDBJ whole genome shotgun (WGS) entry which is preliminary data.</text>
</comment>
<reference evidence="2 3" key="1">
    <citation type="submission" date="2019-03" db="EMBL/GenBank/DDBJ databases">
        <title>Genomic Encyclopedia of Archaeal and Bacterial Type Strains, Phase II (KMG-II): from individual species to whole genera.</title>
        <authorList>
            <person name="Goeker M."/>
        </authorList>
    </citation>
    <scope>NUCLEOTIDE SEQUENCE [LARGE SCALE GENOMIC DNA]</scope>
    <source>
        <strain evidence="2 3">ATCC 25309</strain>
    </source>
</reference>
<dbReference type="RefSeq" id="WP_133797216.1">
    <property type="nucleotide sequence ID" value="NZ_SOCA01000011.1"/>
</dbReference>
<accession>A0A4R7RLK7</accession>
<sequence>MHPAPTETTRLDTEDEETKASTTDLTEQDRIDEAMAESFPASDPPSWNAGIKQAEDDLTEDTSK</sequence>
<organism evidence="2 3">
    <name type="scientific">Prosthecobacter fusiformis</name>
    <dbReference type="NCBI Taxonomy" id="48464"/>
    <lineage>
        <taxon>Bacteria</taxon>
        <taxon>Pseudomonadati</taxon>
        <taxon>Verrucomicrobiota</taxon>
        <taxon>Verrucomicrobiia</taxon>
        <taxon>Verrucomicrobiales</taxon>
        <taxon>Verrucomicrobiaceae</taxon>
        <taxon>Prosthecobacter</taxon>
    </lineage>
</organism>
<dbReference type="AlphaFoldDB" id="A0A4R7RLK7"/>
<dbReference type="Proteomes" id="UP000295662">
    <property type="component" value="Unassembled WGS sequence"/>
</dbReference>
<dbReference type="OrthoDB" id="276288at2"/>
<dbReference type="EMBL" id="SOCA01000011">
    <property type="protein sequence ID" value="TDU64353.1"/>
    <property type="molecule type" value="Genomic_DNA"/>
</dbReference>